<evidence type="ECO:0000256" key="10">
    <source>
        <dbReference type="ARBA" id="ARBA00023112"/>
    </source>
</evidence>
<keyword evidence="6" id="KW-0533">Nickel</keyword>
<keyword evidence="8 13" id="KW-1133">Transmembrane helix</keyword>
<evidence type="ECO:0000313" key="14">
    <source>
        <dbReference type="EMBL" id="MFD1676899.1"/>
    </source>
</evidence>
<evidence type="ECO:0000256" key="7">
    <source>
        <dbReference type="ARBA" id="ARBA00022692"/>
    </source>
</evidence>
<comment type="subcellular location">
    <subcellularLocation>
        <location evidence="2 13">Cell membrane</location>
        <topology evidence="2 13">Multi-pass membrane protein</topology>
    </subcellularLocation>
</comment>
<sequence>MQLIYAIPAAMGLGALHSLEPGHGKGILSAYLISNRGKTKDALLLGVISAASHTLSILLLALVSTLSVNTWAPQQLIFLIELCSGTIVTLMGARMLYYRFRPQVVVVRKIGDASGASEAHHHHHHLFHHHDDHGDEAPNSMYRLCMVGFFTGLIPCPSALAILVAAIGMHQIQLGLGLVVAFSAGMALTMCTIGMIVVQTGDSIKRLEHWRIADMLATVSSFLVFGLGCFVLYGAFEHIF</sequence>
<keyword evidence="12" id="KW-0170">Cobalt</keyword>
<evidence type="ECO:0000256" key="8">
    <source>
        <dbReference type="ARBA" id="ARBA00022989"/>
    </source>
</evidence>
<dbReference type="InterPro" id="IPR051224">
    <property type="entry name" value="NiCoT_RcnA"/>
</dbReference>
<comment type="similarity">
    <text evidence="13">Belongs to the NiCoT transporter (TC 2.A.52) family.</text>
</comment>
<name>A0ABW4JLZ7_9BACL</name>
<dbReference type="RefSeq" id="WP_377944807.1">
    <property type="nucleotide sequence ID" value="NZ_JBHUCX010000083.1"/>
</dbReference>
<comment type="caution">
    <text evidence="14">The sequence shown here is derived from an EMBL/GenBank/DDBJ whole genome shotgun (WGS) entry which is preliminary data.</text>
</comment>
<dbReference type="InterPro" id="IPR011541">
    <property type="entry name" value="Ni/Co_transpt_high_affinity"/>
</dbReference>
<organism evidence="14 15">
    <name type="scientific">Alicyclobacillus fodiniaquatilis</name>
    <dbReference type="NCBI Taxonomy" id="1661150"/>
    <lineage>
        <taxon>Bacteria</taxon>
        <taxon>Bacillati</taxon>
        <taxon>Bacillota</taxon>
        <taxon>Bacilli</taxon>
        <taxon>Bacillales</taxon>
        <taxon>Alicyclobacillaceae</taxon>
        <taxon>Alicyclobacillus</taxon>
    </lineage>
</organism>
<keyword evidence="10" id="KW-0921">Nickel transport</keyword>
<gene>
    <name evidence="14" type="ORF">ACFSB2_19685</name>
</gene>
<dbReference type="EMBL" id="JBHUCX010000083">
    <property type="protein sequence ID" value="MFD1676899.1"/>
    <property type="molecule type" value="Genomic_DNA"/>
</dbReference>
<dbReference type="Proteomes" id="UP001597079">
    <property type="component" value="Unassembled WGS sequence"/>
</dbReference>
<comment type="function">
    <text evidence="1">Efflux system for nickel and cobalt.</text>
</comment>
<keyword evidence="9" id="KW-0406">Ion transport</keyword>
<dbReference type="PANTHER" id="PTHR40659:SF1">
    <property type="entry name" value="NICKEL_COBALT EFFLUX SYSTEM RCNA"/>
    <property type="match status" value="1"/>
</dbReference>
<feature type="transmembrane region" description="Helical" evidence="13">
    <location>
        <begin position="144"/>
        <end position="168"/>
    </location>
</feature>
<evidence type="ECO:0000313" key="15">
    <source>
        <dbReference type="Proteomes" id="UP001597079"/>
    </source>
</evidence>
<evidence type="ECO:0000256" key="12">
    <source>
        <dbReference type="ARBA" id="ARBA00023285"/>
    </source>
</evidence>
<feature type="transmembrane region" description="Helical" evidence="13">
    <location>
        <begin position="174"/>
        <end position="198"/>
    </location>
</feature>
<keyword evidence="4 13" id="KW-0813">Transport</keyword>
<dbReference type="PANTHER" id="PTHR40659">
    <property type="entry name" value="NICKEL/COBALT EFFLUX SYSTEM RCNA"/>
    <property type="match status" value="1"/>
</dbReference>
<proteinExistence type="inferred from homology"/>
<dbReference type="Pfam" id="PF03824">
    <property type="entry name" value="NicO"/>
    <property type="match status" value="1"/>
</dbReference>
<protein>
    <recommendedName>
        <fullName evidence="13">Nickel/cobalt efflux system</fullName>
    </recommendedName>
</protein>
<feature type="transmembrane region" description="Helical" evidence="13">
    <location>
        <begin position="75"/>
        <end position="93"/>
    </location>
</feature>
<reference evidence="15" key="1">
    <citation type="journal article" date="2019" name="Int. J. Syst. Evol. Microbiol.">
        <title>The Global Catalogue of Microorganisms (GCM) 10K type strain sequencing project: providing services to taxonomists for standard genome sequencing and annotation.</title>
        <authorList>
            <consortium name="The Broad Institute Genomics Platform"/>
            <consortium name="The Broad Institute Genome Sequencing Center for Infectious Disease"/>
            <person name="Wu L."/>
            <person name="Ma J."/>
        </authorList>
    </citation>
    <scope>NUCLEOTIDE SEQUENCE [LARGE SCALE GENOMIC DNA]</scope>
    <source>
        <strain evidence="15">CGMCC 1.12286</strain>
    </source>
</reference>
<evidence type="ECO:0000256" key="3">
    <source>
        <dbReference type="ARBA" id="ARBA00022426"/>
    </source>
</evidence>
<evidence type="ECO:0000256" key="2">
    <source>
        <dbReference type="ARBA" id="ARBA00004651"/>
    </source>
</evidence>
<keyword evidence="3" id="KW-0171">Cobalt transport</keyword>
<feature type="transmembrane region" description="Helical" evidence="13">
    <location>
        <begin position="210"/>
        <end position="236"/>
    </location>
</feature>
<keyword evidence="5" id="KW-1003">Cell membrane</keyword>
<keyword evidence="15" id="KW-1185">Reference proteome</keyword>
<keyword evidence="7 13" id="KW-0812">Transmembrane</keyword>
<evidence type="ECO:0000256" key="13">
    <source>
        <dbReference type="RuleBase" id="RU362101"/>
    </source>
</evidence>
<evidence type="ECO:0000256" key="4">
    <source>
        <dbReference type="ARBA" id="ARBA00022448"/>
    </source>
</evidence>
<keyword evidence="11 13" id="KW-0472">Membrane</keyword>
<evidence type="ECO:0000256" key="9">
    <source>
        <dbReference type="ARBA" id="ARBA00023065"/>
    </source>
</evidence>
<evidence type="ECO:0000256" key="6">
    <source>
        <dbReference type="ARBA" id="ARBA00022596"/>
    </source>
</evidence>
<evidence type="ECO:0000256" key="11">
    <source>
        <dbReference type="ARBA" id="ARBA00023136"/>
    </source>
</evidence>
<evidence type="ECO:0000256" key="1">
    <source>
        <dbReference type="ARBA" id="ARBA00002510"/>
    </source>
</evidence>
<accession>A0ABW4JLZ7</accession>
<evidence type="ECO:0000256" key="5">
    <source>
        <dbReference type="ARBA" id="ARBA00022475"/>
    </source>
</evidence>
<feature type="transmembrane region" description="Helical" evidence="13">
    <location>
        <begin position="42"/>
        <end position="63"/>
    </location>
</feature>